<dbReference type="GeneID" id="30025167"/>
<dbReference type="EMBL" id="AZHB01000037">
    <property type="protein sequence ID" value="OAA53261.1"/>
    <property type="molecule type" value="Genomic_DNA"/>
</dbReference>
<protein>
    <submittedName>
        <fullName evidence="1">Uncharacterized protein</fullName>
    </submittedName>
</protein>
<gene>
    <name evidence="1" type="ORF">ISF_08875</name>
</gene>
<reference evidence="1 2" key="1">
    <citation type="journal article" date="2016" name="Genome Biol. Evol.">
        <title>Divergent and convergent evolution of fungal pathogenicity.</title>
        <authorList>
            <person name="Shang Y."/>
            <person name="Xiao G."/>
            <person name="Zheng P."/>
            <person name="Cen K."/>
            <person name="Zhan S."/>
            <person name="Wang C."/>
        </authorList>
    </citation>
    <scope>NUCLEOTIDE SEQUENCE [LARGE SCALE GENOMIC DNA]</scope>
    <source>
        <strain evidence="1 2">ARSEF 2679</strain>
    </source>
</reference>
<dbReference type="Proteomes" id="UP000076744">
    <property type="component" value="Unassembled WGS sequence"/>
</dbReference>
<organism evidence="1 2">
    <name type="scientific">Cordyceps fumosorosea (strain ARSEF 2679)</name>
    <name type="common">Isaria fumosorosea</name>
    <dbReference type="NCBI Taxonomy" id="1081104"/>
    <lineage>
        <taxon>Eukaryota</taxon>
        <taxon>Fungi</taxon>
        <taxon>Dikarya</taxon>
        <taxon>Ascomycota</taxon>
        <taxon>Pezizomycotina</taxon>
        <taxon>Sordariomycetes</taxon>
        <taxon>Hypocreomycetidae</taxon>
        <taxon>Hypocreales</taxon>
        <taxon>Cordycipitaceae</taxon>
        <taxon>Cordyceps</taxon>
    </lineage>
</organism>
<dbReference type="AlphaFoldDB" id="A0A167LMF2"/>
<keyword evidence="2" id="KW-1185">Reference proteome</keyword>
<name>A0A167LMF2_CORFA</name>
<accession>A0A167LMF2</accession>
<sequence>MYEVARNFVESHQNGKDTGRMVRDADFDMVYQGITTSFSSFDTGEQLQQLDWNSHHETISMQAANELDNWFEHSQRLQSLFEDIVDP</sequence>
<proteinExistence type="predicted"/>
<comment type="caution">
    <text evidence="1">The sequence shown here is derived from an EMBL/GenBank/DDBJ whole genome shotgun (WGS) entry which is preliminary data.</text>
</comment>
<dbReference type="RefSeq" id="XP_018700314.1">
    <property type="nucleotide sequence ID" value="XM_018852478.1"/>
</dbReference>
<evidence type="ECO:0000313" key="2">
    <source>
        <dbReference type="Proteomes" id="UP000076744"/>
    </source>
</evidence>
<evidence type="ECO:0000313" key="1">
    <source>
        <dbReference type="EMBL" id="OAA53261.1"/>
    </source>
</evidence>